<dbReference type="InterPro" id="IPR050383">
    <property type="entry name" value="GlyoxalaseI/FosfomycinResist"/>
</dbReference>
<name>A0A062U0L0_9PROT</name>
<dbReference type="Proteomes" id="UP000249123">
    <property type="component" value="Unassembled WGS sequence"/>
</dbReference>
<organism evidence="1 2">
    <name type="scientific">Hyphomonas pacifica</name>
    <dbReference type="NCBI Taxonomy" id="1280941"/>
    <lineage>
        <taxon>Bacteria</taxon>
        <taxon>Pseudomonadati</taxon>
        <taxon>Pseudomonadota</taxon>
        <taxon>Alphaproteobacteria</taxon>
        <taxon>Hyphomonadales</taxon>
        <taxon>Hyphomonadaceae</taxon>
        <taxon>Hyphomonas</taxon>
    </lineage>
</organism>
<reference evidence="1 2" key="1">
    <citation type="submission" date="2013-04" db="EMBL/GenBank/DDBJ databases">
        <title>Hyphomonas sp. T24B3 Genome Sequencing.</title>
        <authorList>
            <person name="Lai Q."/>
            <person name="Shao Z."/>
        </authorList>
    </citation>
    <scope>NUCLEOTIDE SEQUENCE [LARGE SCALE GENOMIC DNA]</scope>
    <source>
        <strain evidence="1 2">T24B3</strain>
    </source>
</reference>
<dbReference type="SUPFAM" id="SSF54593">
    <property type="entry name" value="Glyoxalase/Bleomycin resistance protein/Dihydroxybiphenyl dioxygenase"/>
    <property type="match status" value="1"/>
</dbReference>
<dbReference type="InterPro" id="IPR037523">
    <property type="entry name" value="VOC_core"/>
</dbReference>
<dbReference type="InterPro" id="IPR029068">
    <property type="entry name" value="Glyas_Bleomycin-R_OHBP_Dase"/>
</dbReference>
<dbReference type="EMBL" id="AWFB01000032">
    <property type="protein sequence ID" value="RAN32553.1"/>
    <property type="molecule type" value="Genomic_DNA"/>
</dbReference>
<evidence type="ECO:0000313" key="2">
    <source>
        <dbReference type="Proteomes" id="UP000249123"/>
    </source>
</evidence>
<dbReference type="eggNOG" id="COG0346">
    <property type="taxonomic scope" value="Bacteria"/>
</dbReference>
<gene>
    <name evidence="1" type="ORF">HY3_15010</name>
</gene>
<comment type="caution">
    <text evidence="1">The sequence shown here is derived from an EMBL/GenBank/DDBJ whole genome shotgun (WGS) entry which is preliminary data.</text>
</comment>
<protein>
    <submittedName>
        <fullName evidence="1">Uncharacterized protein</fullName>
    </submittedName>
</protein>
<accession>A0A062U0L0</accession>
<keyword evidence="2" id="KW-1185">Reference proteome</keyword>
<dbReference type="PROSITE" id="PS51819">
    <property type="entry name" value="VOC"/>
    <property type="match status" value="1"/>
</dbReference>
<evidence type="ECO:0000313" key="1">
    <source>
        <dbReference type="EMBL" id="RAN32553.1"/>
    </source>
</evidence>
<dbReference type="AlphaFoldDB" id="A0A062U0L0"/>
<dbReference type="RefSeq" id="WP_034828515.1">
    <property type="nucleotide sequence ID" value="NZ_AWFA01000048.1"/>
</dbReference>
<dbReference type="Gene3D" id="3.10.180.10">
    <property type="entry name" value="2,3-Dihydroxybiphenyl 1,2-Dioxygenase, domain 1"/>
    <property type="match status" value="1"/>
</dbReference>
<dbReference type="PANTHER" id="PTHR21366:SF31">
    <property type="entry name" value="METALLOTHIOL TRANSFERASE FOSB"/>
    <property type="match status" value="1"/>
</dbReference>
<dbReference type="OrthoDB" id="9785698at2"/>
<dbReference type="STRING" id="1280941.HY2_16250"/>
<dbReference type="Pfam" id="PF00903">
    <property type="entry name" value="Glyoxalase"/>
    <property type="match status" value="1"/>
</dbReference>
<dbReference type="CDD" id="cd06587">
    <property type="entry name" value="VOC"/>
    <property type="match status" value="1"/>
</dbReference>
<dbReference type="PANTHER" id="PTHR21366">
    <property type="entry name" value="GLYOXALASE FAMILY PROTEIN"/>
    <property type="match status" value="1"/>
</dbReference>
<sequence length="181" mass="20256">MAQERPFEFKGVNHLALVCRDMKKTVEFYRDKLGMPLIKTINLPNNSGQHFFFDCGNGDCIAFFWFPEAPEASPGIAAPAMLPTQGSFVSAHGSMNHIALNIPAEKFDEYYQRLIDMGIEVTPILNHDNSPSQVSAEVTEDVFVRSVYFFDPDGVCLEFAAWTKDFDESDVAHEPISVADL</sequence>
<dbReference type="InterPro" id="IPR004360">
    <property type="entry name" value="Glyas_Fos-R_dOase_dom"/>
</dbReference>
<proteinExistence type="predicted"/>